<dbReference type="Proteomes" id="UP001633002">
    <property type="component" value="Unassembled WGS sequence"/>
</dbReference>
<protein>
    <submittedName>
        <fullName evidence="1">Uncharacterized protein</fullName>
    </submittedName>
</protein>
<organism evidence="1 2">
    <name type="scientific">Riccia sorocarpa</name>
    <dbReference type="NCBI Taxonomy" id="122646"/>
    <lineage>
        <taxon>Eukaryota</taxon>
        <taxon>Viridiplantae</taxon>
        <taxon>Streptophyta</taxon>
        <taxon>Embryophyta</taxon>
        <taxon>Marchantiophyta</taxon>
        <taxon>Marchantiopsida</taxon>
        <taxon>Marchantiidae</taxon>
        <taxon>Marchantiales</taxon>
        <taxon>Ricciaceae</taxon>
        <taxon>Riccia</taxon>
    </lineage>
</organism>
<accession>A0ABD3GB45</accession>
<name>A0ABD3GB45_9MARC</name>
<comment type="caution">
    <text evidence="1">The sequence shown here is derived from an EMBL/GenBank/DDBJ whole genome shotgun (WGS) entry which is preliminary data.</text>
</comment>
<sequence length="151" mass="16565">MILICSGLVVQACGGSRSCKLYDHLTVLTTTRSLATGAAPRSQSRFGRGEIVDTWAEINSVRKLCNLKDSALPPVVVDSKYFPLNQLVIFLISLSSREDFGPPVWHETLLLARLLVRIHGEELALELGDSEVNVVKSPVKSLLYIRSSADD</sequence>
<keyword evidence="2" id="KW-1185">Reference proteome</keyword>
<reference evidence="1 2" key="1">
    <citation type="submission" date="2024-09" db="EMBL/GenBank/DDBJ databases">
        <title>Chromosome-scale assembly of Riccia sorocarpa.</title>
        <authorList>
            <person name="Paukszto L."/>
        </authorList>
    </citation>
    <scope>NUCLEOTIDE SEQUENCE [LARGE SCALE GENOMIC DNA]</scope>
    <source>
        <strain evidence="1">LP-2024</strain>
        <tissue evidence="1">Aerial parts of the thallus</tissue>
    </source>
</reference>
<dbReference type="AlphaFoldDB" id="A0ABD3GB45"/>
<proteinExistence type="predicted"/>
<evidence type="ECO:0000313" key="1">
    <source>
        <dbReference type="EMBL" id="KAL3675891.1"/>
    </source>
</evidence>
<evidence type="ECO:0000313" key="2">
    <source>
        <dbReference type="Proteomes" id="UP001633002"/>
    </source>
</evidence>
<gene>
    <name evidence="1" type="ORF">R1sor_025839</name>
</gene>
<dbReference type="EMBL" id="JBJQOH010000008">
    <property type="protein sequence ID" value="KAL3675891.1"/>
    <property type="molecule type" value="Genomic_DNA"/>
</dbReference>